<evidence type="ECO:0000256" key="1">
    <source>
        <dbReference type="SAM" id="SignalP"/>
    </source>
</evidence>
<dbReference type="RefSeq" id="WP_136528887.1">
    <property type="nucleotide sequence ID" value="NZ_STGX01000004.1"/>
</dbReference>
<dbReference type="Proteomes" id="UP000305792">
    <property type="component" value="Unassembled WGS sequence"/>
</dbReference>
<keyword evidence="1" id="KW-0732">Signal</keyword>
<proteinExistence type="predicted"/>
<name>A0A4S8PNS2_9ACTN</name>
<dbReference type="EMBL" id="STGX01000004">
    <property type="protein sequence ID" value="THV30014.1"/>
    <property type="molecule type" value="Genomic_DNA"/>
</dbReference>
<keyword evidence="3" id="KW-1185">Reference proteome</keyword>
<gene>
    <name evidence="2" type="ORF">E9998_06415</name>
</gene>
<evidence type="ECO:0000313" key="3">
    <source>
        <dbReference type="Proteomes" id="UP000305792"/>
    </source>
</evidence>
<feature type="chain" id="PRO_5020625368" evidence="1">
    <location>
        <begin position="30"/>
        <end position="116"/>
    </location>
</feature>
<sequence length="116" mass="12562">MLKKPSRPQVFAAAAGAMLVLGLSAPAFAATSTTTGSKVEHGPASSHIMVTDTKCDADSAYGLYKYSSAGEVYRRENDTGCNSVVSKYSDSTIWYIKACRNTTWASDNCDSNWRKY</sequence>
<reference evidence="2 3" key="1">
    <citation type="journal article" date="2018" name="Int. J. Syst. Evol. Microbiol.">
        <title>Glycomyces paridis sp. nov., isolated from the medicinal plant Paris polyphylla.</title>
        <authorList>
            <person name="Fang X.M."/>
            <person name="Bai J.L."/>
            <person name="Su J."/>
            <person name="Zhao L.L."/>
            <person name="Liu H.Y."/>
            <person name="Ma B.P."/>
            <person name="Zhang Y.Q."/>
            <person name="Yu L.Y."/>
        </authorList>
    </citation>
    <scope>NUCLEOTIDE SEQUENCE [LARGE SCALE GENOMIC DNA]</scope>
    <source>
        <strain evidence="2 3">CPCC 204357</strain>
    </source>
</reference>
<accession>A0A4S8PNS2</accession>
<protein>
    <submittedName>
        <fullName evidence="2">Uncharacterized protein</fullName>
    </submittedName>
</protein>
<comment type="caution">
    <text evidence="2">The sequence shown here is derived from an EMBL/GenBank/DDBJ whole genome shotgun (WGS) entry which is preliminary data.</text>
</comment>
<dbReference type="AlphaFoldDB" id="A0A4S8PNS2"/>
<organism evidence="2 3">
    <name type="scientific">Glycomyces paridis</name>
    <dbReference type="NCBI Taxonomy" id="2126555"/>
    <lineage>
        <taxon>Bacteria</taxon>
        <taxon>Bacillati</taxon>
        <taxon>Actinomycetota</taxon>
        <taxon>Actinomycetes</taxon>
        <taxon>Glycomycetales</taxon>
        <taxon>Glycomycetaceae</taxon>
        <taxon>Glycomyces</taxon>
    </lineage>
</organism>
<evidence type="ECO:0000313" key="2">
    <source>
        <dbReference type="EMBL" id="THV30014.1"/>
    </source>
</evidence>
<feature type="signal peptide" evidence="1">
    <location>
        <begin position="1"/>
        <end position="29"/>
    </location>
</feature>